<dbReference type="AlphaFoldDB" id="A0A328XV84"/>
<sequence length="254" mass="27943">MSQNHISSSKRAPTVKVILLWWGFWGLLVVLGLALGQWQWQRAAEKEAYLAALAAAPTLVSPQEAPPEGATLILEGRYQADETRFLDNRTHEGELGVAALTPLRGADGRLWLIERGFMPTGVSREAPTVATPEGTVTLKGQWQQDGKRAPLFGANQEGLRLQRIQLDAWKDLGGFAQAGWLHLEEGAGLLSPWWEPSVLPPSRHLGYAVQWWGLAAAALVVMLLGGRRLRRARQSAHVSEHVSENVDASRQQES</sequence>
<proteinExistence type="inferred from homology"/>
<gene>
    <name evidence="7" type="ORF">BCL93_10725</name>
</gene>
<evidence type="ECO:0000256" key="1">
    <source>
        <dbReference type="ARBA" id="ARBA00004370"/>
    </source>
</evidence>
<evidence type="ECO:0000256" key="3">
    <source>
        <dbReference type="ARBA" id="ARBA00022692"/>
    </source>
</evidence>
<evidence type="ECO:0000256" key="5">
    <source>
        <dbReference type="ARBA" id="ARBA00023136"/>
    </source>
</evidence>
<dbReference type="Pfam" id="PF02104">
    <property type="entry name" value="SURF1"/>
    <property type="match status" value="1"/>
</dbReference>
<dbReference type="InterPro" id="IPR002994">
    <property type="entry name" value="Surf1/Shy1"/>
</dbReference>
<dbReference type="PANTHER" id="PTHR23427:SF2">
    <property type="entry name" value="SURFEIT LOCUS PROTEIN 1"/>
    <property type="match status" value="1"/>
</dbReference>
<dbReference type="RefSeq" id="WP_258396345.1">
    <property type="nucleotide sequence ID" value="NZ_QLSX01000007.1"/>
</dbReference>
<protein>
    <recommendedName>
        <fullName evidence="6">SURF1-like protein</fullName>
    </recommendedName>
</protein>
<dbReference type="GO" id="GO:0005886">
    <property type="term" value="C:plasma membrane"/>
    <property type="evidence" value="ECO:0007669"/>
    <property type="project" value="UniProtKB-SubCell"/>
</dbReference>
<evidence type="ECO:0000313" key="7">
    <source>
        <dbReference type="EMBL" id="RAR60222.1"/>
    </source>
</evidence>
<keyword evidence="4 6" id="KW-1133">Transmembrane helix</keyword>
<dbReference type="PROSITE" id="PS50895">
    <property type="entry name" value="SURF1"/>
    <property type="match status" value="1"/>
</dbReference>
<comment type="similarity">
    <text evidence="2 6">Belongs to the SURF1 family.</text>
</comment>
<feature type="transmembrane region" description="Helical" evidence="6">
    <location>
        <begin position="205"/>
        <end position="225"/>
    </location>
</feature>
<dbReference type="EMBL" id="QLSX01000007">
    <property type="protein sequence ID" value="RAR60222.1"/>
    <property type="molecule type" value="Genomic_DNA"/>
</dbReference>
<comment type="subcellular location">
    <subcellularLocation>
        <location evidence="6">Cell membrane</location>
        <topology evidence="6">Multi-pass membrane protein</topology>
    </subcellularLocation>
    <subcellularLocation>
        <location evidence="1">Membrane</location>
    </subcellularLocation>
</comment>
<comment type="caution">
    <text evidence="6">Lacks conserved residue(s) required for the propagation of feature annotation.</text>
</comment>
<keyword evidence="3 6" id="KW-0812">Transmembrane</keyword>
<reference evidence="7 8" key="1">
    <citation type="submission" date="2018-06" db="EMBL/GenBank/DDBJ databases">
        <title>Comparative analysis of microorganisms from saline springs in Andes Mountain Range, Colombia.</title>
        <authorList>
            <person name="Rubin E."/>
        </authorList>
    </citation>
    <scope>NUCLEOTIDE SEQUENCE [LARGE SCALE GENOMIC DNA]</scope>
    <source>
        <strain evidence="7 8">USBA-857</strain>
    </source>
</reference>
<keyword evidence="5 6" id="KW-0472">Membrane</keyword>
<dbReference type="PANTHER" id="PTHR23427">
    <property type="entry name" value="SURFEIT LOCUS PROTEIN"/>
    <property type="match status" value="1"/>
</dbReference>
<comment type="caution">
    <text evidence="7">The sequence shown here is derived from an EMBL/GenBank/DDBJ whole genome shotgun (WGS) entry which is preliminary data.</text>
</comment>
<accession>A0A328XV84</accession>
<dbReference type="CDD" id="cd06662">
    <property type="entry name" value="SURF1"/>
    <property type="match status" value="1"/>
</dbReference>
<keyword evidence="6" id="KW-1003">Cell membrane</keyword>
<dbReference type="InterPro" id="IPR045214">
    <property type="entry name" value="Surf1/Surf4"/>
</dbReference>
<dbReference type="Proteomes" id="UP000249700">
    <property type="component" value="Unassembled WGS sequence"/>
</dbReference>
<evidence type="ECO:0000256" key="4">
    <source>
        <dbReference type="ARBA" id="ARBA00022989"/>
    </source>
</evidence>
<evidence type="ECO:0000256" key="6">
    <source>
        <dbReference type="RuleBase" id="RU363076"/>
    </source>
</evidence>
<name>A0A328XV84_9GAMM</name>
<evidence type="ECO:0000256" key="2">
    <source>
        <dbReference type="ARBA" id="ARBA00007165"/>
    </source>
</evidence>
<organism evidence="7 8">
    <name type="scientific">Onishia taeanensis</name>
    <dbReference type="NCBI Taxonomy" id="284577"/>
    <lineage>
        <taxon>Bacteria</taxon>
        <taxon>Pseudomonadati</taxon>
        <taxon>Pseudomonadota</taxon>
        <taxon>Gammaproteobacteria</taxon>
        <taxon>Oceanospirillales</taxon>
        <taxon>Halomonadaceae</taxon>
        <taxon>Onishia</taxon>
    </lineage>
</organism>
<evidence type="ECO:0000313" key="8">
    <source>
        <dbReference type="Proteomes" id="UP000249700"/>
    </source>
</evidence>